<dbReference type="Pfam" id="PF00403">
    <property type="entry name" value="HMA"/>
    <property type="match status" value="1"/>
</dbReference>
<dbReference type="GO" id="GO:0005507">
    <property type="term" value="F:copper ion binding"/>
    <property type="evidence" value="ECO:0007669"/>
    <property type="project" value="InterPro"/>
</dbReference>
<keyword evidence="6" id="KW-0143">Chaperone</keyword>
<keyword evidence="3" id="KW-0963">Cytoplasm</keyword>
<name>A0A9X4AFL0_9BACI</name>
<keyword evidence="5" id="KW-0186">Copper</keyword>
<gene>
    <name evidence="8" type="primary">copZ</name>
    <name evidence="8" type="ORF">NC799_14670</name>
</gene>
<protein>
    <recommendedName>
        <fullName evidence="2">Copper chaperone CopZ</fullName>
    </recommendedName>
</protein>
<dbReference type="NCBIfam" id="TIGR00003">
    <property type="entry name" value="copper ion binding protein"/>
    <property type="match status" value="1"/>
</dbReference>
<feature type="domain" description="HMA" evidence="7">
    <location>
        <begin position="4"/>
        <end position="70"/>
    </location>
</feature>
<evidence type="ECO:0000256" key="2">
    <source>
        <dbReference type="ARBA" id="ARBA00015313"/>
    </source>
</evidence>
<dbReference type="SUPFAM" id="SSF55008">
    <property type="entry name" value="HMA, heavy metal-associated domain"/>
    <property type="match status" value="1"/>
</dbReference>
<dbReference type="PRINTS" id="PR00946">
    <property type="entry name" value="HGSCAVENGER"/>
</dbReference>
<evidence type="ECO:0000313" key="8">
    <source>
        <dbReference type="EMBL" id="MDC3418132.1"/>
    </source>
</evidence>
<accession>A0A9X4AFL0</accession>
<dbReference type="EMBL" id="JAMQKC010000020">
    <property type="protein sequence ID" value="MDC3418132.1"/>
    <property type="molecule type" value="Genomic_DNA"/>
</dbReference>
<sequence>MAVETKVIDVKGMSCGHCVSAVESSVKELEGIETVSVDLASNKVTVSFDDSKVQLTAVHEAIEEAGYEVA</sequence>
<comment type="caution">
    <text evidence="8">The sequence shown here is derived from an EMBL/GenBank/DDBJ whole genome shotgun (WGS) entry which is preliminary data.</text>
</comment>
<evidence type="ECO:0000256" key="1">
    <source>
        <dbReference type="ARBA" id="ARBA00004496"/>
    </source>
</evidence>
<keyword evidence="4" id="KW-0479">Metal-binding</keyword>
<dbReference type="RefSeq" id="WP_272447195.1">
    <property type="nucleotide sequence ID" value="NZ_JAMQKC010000020.1"/>
</dbReference>
<reference evidence="8" key="1">
    <citation type="submission" date="2022-06" db="EMBL/GenBank/DDBJ databases">
        <title>Aquibacillus sp. a new bacterium isolated from soil saline samples.</title>
        <authorList>
            <person name="Galisteo C."/>
            <person name="De La Haba R."/>
            <person name="Sanchez-Porro C."/>
            <person name="Ventosa A."/>
        </authorList>
    </citation>
    <scope>NUCLEOTIDE SEQUENCE</scope>
    <source>
        <strain evidence="8">3ASR75-54</strain>
    </source>
</reference>
<evidence type="ECO:0000313" key="9">
    <source>
        <dbReference type="Proteomes" id="UP001145069"/>
    </source>
</evidence>
<dbReference type="NCBIfam" id="NF033795">
    <property type="entry name" value="chaper_CopZ_Bs"/>
    <property type="match status" value="1"/>
</dbReference>
<dbReference type="InterPro" id="IPR001802">
    <property type="entry name" value="MerP/CopZ"/>
</dbReference>
<dbReference type="AlphaFoldDB" id="A0A9X4AFL0"/>
<dbReference type="PANTHER" id="PTHR46594">
    <property type="entry name" value="P-TYPE CATION-TRANSPORTING ATPASE"/>
    <property type="match status" value="1"/>
</dbReference>
<dbReference type="PROSITE" id="PS01047">
    <property type="entry name" value="HMA_1"/>
    <property type="match status" value="1"/>
</dbReference>
<evidence type="ECO:0000259" key="7">
    <source>
        <dbReference type="PROSITE" id="PS50846"/>
    </source>
</evidence>
<comment type="subcellular location">
    <subcellularLocation>
        <location evidence="1">Cytoplasm</location>
    </subcellularLocation>
</comment>
<dbReference type="InterPro" id="IPR006122">
    <property type="entry name" value="HMA_Cu_ion-bd"/>
</dbReference>
<dbReference type="Gene3D" id="3.30.70.100">
    <property type="match status" value="1"/>
</dbReference>
<dbReference type="Proteomes" id="UP001145069">
    <property type="component" value="Unassembled WGS sequence"/>
</dbReference>
<dbReference type="PROSITE" id="PS50846">
    <property type="entry name" value="HMA_2"/>
    <property type="match status" value="1"/>
</dbReference>
<organism evidence="8 9">
    <name type="scientific">Aquibacillus salsiterrae</name>
    <dbReference type="NCBI Taxonomy" id="2950439"/>
    <lineage>
        <taxon>Bacteria</taxon>
        <taxon>Bacillati</taxon>
        <taxon>Bacillota</taxon>
        <taxon>Bacilli</taxon>
        <taxon>Bacillales</taxon>
        <taxon>Bacillaceae</taxon>
        <taxon>Aquibacillus</taxon>
    </lineage>
</organism>
<dbReference type="InterPro" id="IPR017969">
    <property type="entry name" value="Heavy-metal-associated_CS"/>
</dbReference>
<evidence type="ECO:0000256" key="3">
    <source>
        <dbReference type="ARBA" id="ARBA00022490"/>
    </source>
</evidence>
<dbReference type="FunFam" id="3.30.70.100:FF:000005">
    <property type="entry name" value="Copper-exporting P-type ATPase A"/>
    <property type="match status" value="1"/>
</dbReference>
<keyword evidence="9" id="KW-1185">Reference proteome</keyword>
<dbReference type="InterPro" id="IPR036163">
    <property type="entry name" value="HMA_dom_sf"/>
</dbReference>
<evidence type="ECO:0000256" key="6">
    <source>
        <dbReference type="ARBA" id="ARBA00023186"/>
    </source>
</evidence>
<dbReference type="InterPro" id="IPR049740">
    <property type="entry name" value="CopZ"/>
</dbReference>
<dbReference type="PANTHER" id="PTHR46594:SF4">
    <property type="entry name" value="P-TYPE CATION-TRANSPORTING ATPASE"/>
    <property type="match status" value="1"/>
</dbReference>
<dbReference type="InterPro" id="IPR006121">
    <property type="entry name" value="HMA_dom"/>
</dbReference>
<evidence type="ECO:0000256" key="5">
    <source>
        <dbReference type="ARBA" id="ARBA00023008"/>
    </source>
</evidence>
<proteinExistence type="predicted"/>
<evidence type="ECO:0000256" key="4">
    <source>
        <dbReference type="ARBA" id="ARBA00022723"/>
    </source>
</evidence>
<dbReference type="GO" id="GO:0005737">
    <property type="term" value="C:cytoplasm"/>
    <property type="evidence" value="ECO:0007669"/>
    <property type="project" value="UniProtKB-SubCell"/>
</dbReference>
<dbReference type="CDD" id="cd00371">
    <property type="entry name" value="HMA"/>
    <property type="match status" value="1"/>
</dbReference>